<feature type="domain" description="FLYWCH-type" evidence="4">
    <location>
        <begin position="338"/>
        <end position="382"/>
    </location>
</feature>
<dbReference type="AlphaFoldDB" id="A0A9J6BRD8"/>
<dbReference type="PANTHER" id="PTHR31665:SF0">
    <property type="entry name" value="FLYWCH FAMILY MEMBER 2"/>
    <property type="match status" value="1"/>
</dbReference>
<dbReference type="InterPro" id="IPR007588">
    <property type="entry name" value="Znf_FLYWCH"/>
</dbReference>
<accession>A0A9J6BRD8</accession>
<dbReference type="Pfam" id="PF04500">
    <property type="entry name" value="FLYWCH"/>
    <property type="match status" value="8"/>
</dbReference>
<evidence type="ECO:0000256" key="2">
    <source>
        <dbReference type="ARBA" id="ARBA00022771"/>
    </source>
</evidence>
<evidence type="ECO:0000256" key="1">
    <source>
        <dbReference type="ARBA" id="ARBA00022723"/>
    </source>
</evidence>
<evidence type="ECO:0000259" key="4">
    <source>
        <dbReference type="Pfam" id="PF04500"/>
    </source>
</evidence>
<feature type="domain" description="FLYWCH-type" evidence="4">
    <location>
        <begin position="400"/>
        <end position="461"/>
    </location>
</feature>
<gene>
    <name evidence="5" type="ORF">PVAND_002499</name>
</gene>
<dbReference type="OrthoDB" id="7962512at2759"/>
<feature type="domain" description="FLYWCH-type" evidence="4">
    <location>
        <begin position="126"/>
        <end position="186"/>
    </location>
</feature>
<keyword evidence="1" id="KW-0479">Metal-binding</keyword>
<keyword evidence="2" id="KW-0863">Zinc-finger</keyword>
<feature type="domain" description="FLYWCH-type" evidence="4">
    <location>
        <begin position="596"/>
        <end position="650"/>
    </location>
</feature>
<evidence type="ECO:0000313" key="6">
    <source>
        <dbReference type="Proteomes" id="UP001107558"/>
    </source>
</evidence>
<dbReference type="Proteomes" id="UP001107558">
    <property type="component" value="Chromosome 3"/>
</dbReference>
<keyword evidence="6" id="KW-1185">Reference proteome</keyword>
<reference evidence="5" key="1">
    <citation type="submission" date="2021-03" db="EMBL/GenBank/DDBJ databases">
        <title>Chromosome level genome of the anhydrobiotic midge Polypedilum vanderplanki.</title>
        <authorList>
            <person name="Yoshida Y."/>
            <person name="Kikawada T."/>
            <person name="Gusev O."/>
        </authorList>
    </citation>
    <scope>NUCLEOTIDE SEQUENCE</scope>
    <source>
        <strain evidence="5">NIAS01</strain>
        <tissue evidence="5">Whole body or cell culture</tissue>
    </source>
</reference>
<dbReference type="EMBL" id="JADBJN010000003">
    <property type="protein sequence ID" value="KAG5672367.1"/>
    <property type="molecule type" value="Genomic_DNA"/>
</dbReference>
<sequence>MIYFFLDYENIYKYIRLEETRKGGFFVVYDNNKFVHHKSNEGTNVSYYRCVHYQNLKCPARMKVALSDKVCEQLVKHNHLPLIQIDCSTIDVTDDVKKIDTKRGGYSLLIHELEVFNNIYENLQTIPSGKGGTCVLYNDYKFTLHNSNSDGVTYYRCMEHKKQKCHARIKVDVENQLALIFRTHNHPPTPEIDTSLIISEDITEEIEMITNSSGSTVVFHDGFKYLKSGEILIYYEPRQKSTKVAKCLVLEDQTLNLVRGQRGKPLLSWGGFLFAQNNKTADSIYWCCRTKSSRDGKSCKARITTTQQANGLYRINVTQPTHNHEQTSHFASCSEITFVNNQKGGLTLYYEGFSFTKKSSTRDRIYWRCVHQKAFSCKATIVELEEPRRKHYEVEDGITFSMNQKGGMLLIYQGYSYTKKSRSGSSQYWRCIHQKALDCKAGVSQILGSNKFKISCAEHNHPIITTRRKPGEYKALIKAHEITYTTTERGALMLVLKGFPFLKEKTFNNKVSWVCRQKTSLGCKVRLTQDTITNRIIHNDFVHNHEMITQRRKTGCLKKERAQYDYQYELLEDIEQSHCEEIAKEKIEAESGRISFIKSFKNQVQLCLDDFPFTRHRVTGNTVYWRCVQFRSLGCRARLRTQSKRLIVVEPNVAKIRTYDGKPLKISSDLEILKQLKSGHALCHLRRKRVRGYCVKCIKKLGHSIDYKKILEKIFTYCPACEGGPWFCGGLVGHKVEYTMSIKGKLLLMVDSFSFVKQQQKNNNIYWVCKERNTIKCKAKVIQDAKTNKLRARILTHTHQPITVRRKAGELMALRKKHGFKSKIESRKNKSSGNDSK</sequence>
<protein>
    <recommendedName>
        <fullName evidence="4">FLYWCH-type domain-containing protein</fullName>
    </recommendedName>
</protein>
<organism evidence="5 6">
    <name type="scientific">Polypedilum vanderplanki</name>
    <name type="common">Sleeping chironomid midge</name>
    <dbReference type="NCBI Taxonomy" id="319348"/>
    <lineage>
        <taxon>Eukaryota</taxon>
        <taxon>Metazoa</taxon>
        <taxon>Ecdysozoa</taxon>
        <taxon>Arthropoda</taxon>
        <taxon>Hexapoda</taxon>
        <taxon>Insecta</taxon>
        <taxon>Pterygota</taxon>
        <taxon>Neoptera</taxon>
        <taxon>Endopterygota</taxon>
        <taxon>Diptera</taxon>
        <taxon>Nematocera</taxon>
        <taxon>Chironomoidea</taxon>
        <taxon>Chironomidae</taxon>
        <taxon>Chironominae</taxon>
        <taxon>Polypedilum</taxon>
        <taxon>Polypedilum</taxon>
    </lineage>
</organism>
<feature type="domain" description="FLYWCH-type" evidence="4">
    <location>
        <begin position="19"/>
        <end position="79"/>
    </location>
</feature>
<feature type="domain" description="FLYWCH-type" evidence="4">
    <location>
        <begin position="258"/>
        <end position="324"/>
    </location>
</feature>
<feature type="domain" description="FLYWCH-type" evidence="4">
    <location>
        <begin position="738"/>
        <end position="799"/>
    </location>
</feature>
<feature type="domain" description="FLYWCH-type" evidence="4">
    <location>
        <begin position="484"/>
        <end position="545"/>
    </location>
</feature>
<dbReference type="PANTHER" id="PTHR31665">
    <property type="entry name" value="FLYWCH FAMILY MEMBER 2-RELATED"/>
    <property type="match status" value="1"/>
</dbReference>
<dbReference type="InterPro" id="IPR040312">
    <property type="entry name" value="FWCH1/FWCH2"/>
</dbReference>
<dbReference type="GO" id="GO:0008270">
    <property type="term" value="F:zinc ion binding"/>
    <property type="evidence" value="ECO:0007669"/>
    <property type="project" value="UniProtKB-KW"/>
</dbReference>
<keyword evidence="3" id="KW-0862">Zinc</keyword>
<dbReference type="Gene3D" id="2.20.25.240">
    <property type="match status" value="8"/>
</dbReference>
<evidence type="ECO:0000313" key="5">
    <source>
        <dbReference type="EMBL" id="KAG5672367.1"/>
    </source>
</evidence>
<comment type="caution">
    <text evidence="5">The sequence shown here is derived from an EMBL/GenBank/DDBJ whole genome shotgun (WGS) entry which is preliminary data.</text>
</comment>
<proteinExistence type="predicted"/>
<name>A0A9J6BRD8_POLVA</name>
<evidence type="ECO:0000256" key="3">
    <source>
        <dbReference type="ARBA" id="ARBA00022833"/>
    </source>
</evidence>